<gene>
    <name evidence="1" type="ORF">NCTC8297_03450</name>
</gene>
<evidence type="ECO:0000313" key="1">
    <source>
        <dbReference type="EMBL" id="SUG48157.1"/>
    </source>
</evidence>
<name>A0A379TBW8_SALER</name>
<dbReference type="AlphaFoldDB" id="A0A379TBW8"/>
<dbReference type="EMBL" id="UGXG01000002">
    <property type="protein sequence ID" value="SUG48157.1"/>
    <property type="molecule type" value="Genomic_DNA"/>
</dbReference>
<evidence type="ECO:0000313" key="2">
    <source>
        <dbReference type="Proteomes" id="UP000254741"/>
    </source>
</evidence>
<accession>A0A379TBW8</accession>
<sequence>MTAMVTGGEQSTQETDLAAFTVLGPYSGRLLDSEKVRCEYEKEYGKDASNYYFAHAKPGAPGVRLPAG</sequence>
<protein>
    <submittedName>
        <fullName evidence="1">Phage-like protein</fullName>
    </submittedName>
</protein>
<proteinExistence type="predicted"/>
<dbReference type="Proteomes" id="UP000254741">
    <property type="component" value="Unassembled WGS sequence"/>
</dbReference>
<reference evidence="1 2" key="1">
    <citation type="submission" date="2018-06" db="EMBL/GenBank/DDBJ databases">
        <authorList>
            <consortium name="Pathogen Informatics"/>
            <person name="Doyle S."/>
        </authorList>
    </citation>
    <scope>NUCLEOTIDE SEQUENCE [LARGE SCALE GENOMIC DNA]</scope>
    <source>
        <strain evidence="1 2">NCTC8297</strain>
    </source>
</reference>
<organism evidence="1 2">
    <name type="scientific">Salmonella enterica subsp. arizonae</name>
    <dbReference type="NCBI Taxonomy" id="59203"/>
    <lineage>
        <taxon>Bacteria</taxon>
        <taxon>Pseudomonadati</taxon>
        <taxon>Pseudomonadota</taxon>
        <taxon>Gammaproteobacteria</taxon>
        <taxon>Enterobacterales</taxon>
        <taxon>Enterobacteriaceae</taxon>
        <taxon>Salmonella</taxon>
    </lineage>
</organism>